<gene>
    <name evidence="1" type="ORF">HEB94_000826</name>
</gene>
<organism evidence="1 2">
    <name type="scientific">Actinopolymorpha pittospori</name>
    <dbReference type="NCBI Taxonomy" id="648752"/>
    <lineage>
        <taxon>Bacteria</taxon>
        <taxon>Bacillati</taxon>
        <taxon>Actinomycetota</taxon>
        <taxon>Actinomycetes</taxon>
        <taxon>Propionibacteriales</taxon>
        <taxon>Actinopolymorphaceae</taxon>
        <taxon>Actinopolymorpha</taxon>
    </lineage>
</organism>
<dbReference type="InterPro" id="IPR004378">
    <property type="entry name" value="F420H2_quin_Rdtase"/>
</dbReference>
<dbReference type="Pfam" id="PF04075">
    <property type="entry name" value="F420H2_quin_red"/>
    <property type="match status" value="1"/>
</dbReference>
<dbReference type="Gene3D" id="2.30.110.10">
    <property type="entry name" value="Electron Transport, Fmn-binding Protein, Chain A"/>
    <property type="match status" value="1"/>
</dbReference>
<evidence type="ECO:0000313" key="2">
    <source>
        <dbReference type="Proteomes" id="UP000638648"/>
    </source>
</evidence>
<evidence type="ECO:0000313" key="1">
    <source>
        <dbReference type="EMBL" id="MBE1603978.1"/>
    </source>
</evidence>
<proteinExistence type="predicted"/>
<name>A0A927RHY2_9ACTN</name>
<keyword evidence="2" id="KW-1185">Reference proteome</keyword>
<accession>A0A927RHY2</accession>
<dbReference type="NCBIfam" id="TIGR00026">
    <property type="entry name" value="hi_GC_TIGR00026"/>
    <property type="match status" value="1"/>
</dbReference>
<comment type="caution">
    <text evidence="1">The sequence shown here is derived from an EMBL/GenBank/DDBJ whole genome shotgun (WGS) entry which is preliminary data.</text>
</comment>
<dbReference type="EMBL" id="JADBEM010000001">
    <property type="protein sequence ID" value="MBE1603978.1"/>
    <property type="molecule type" value="Genomic_DNA"/>
</dbReference>
<dbReference type="GO" id="GO:0016491">
    <property type="term" value="F:oxidoreductase activity"/>
    <property type="evidence" value="ECO:0007669"/>
    <property type="project" value="InterPro"/>
</dbReference>
<dbReference type="Proteomes" id="UP000638648">
    <property type="component" value="Unassembled WGS sequence"/>
</dbReference>
<sequence length="147" mass="16437">MSVDEAVVRALALRPDSPPGDHVIDITTTGARTGLPRRIEIWFHQIDGRFYLTGMPARRGWYANLRKNPQFVVHLKRGVTADLPATAVVVDEQTRQRVIPAVVALQDRPEYAARGVPRQDVDVWLAHSPLVEIVFDDQELHEAAAAE</sequence>
<dbReference type="AlphaFoldDB" id="A0A927RHY2"/>
<dbReference type="InterPro" id="IPR012349">
    <property type="entry name" value="Split_barrel_FMN-bd"/>
</dbReference>
<protein>
    <submittedName>
        <fullName evidence="1">Deazaflavin-dependent oxidoreductase (Nitroreductase family)</fullName>
    </submittedName>
</protein>
<dbReference type="RefSeq" id="WP_192748648.1">
    <property type="nucleotide sequence ID" value="NZ_BAABJL010000020.1"/>
</dbReference>
<reference evidence="1" key="1">
    <citation type="submission" date="2020-10" db="EMBL/GenBank/DDBJ databases">
        <title>Sequencing the genomes of 1000 actinobacteria strains.</title>
        <authorList>
            <person name="Klenk H.-P."/>
        </authorList>
    </citation>
    <scope>NUCLEOTIDE SEQUENCE</scope>
    <source>
        <strain evidence="1">DSM 45354</strain>
    </source>
</reference>